<organism evidence="1 2">
    <name type="scientific">Candidatus Roizmanbacteria bacterium RIFCSPHIGHO2_12_FULL_41_11</name>
    <dbReference type="NCBI Taxonomy" id="1802052"/>
    <lineage>
        <taxon>Bacteria</taxon>
        <taxon>Candidatus Roizmaniibacteriota</taxon>
    </lineage>
</organism>
<evidence type="ECO:0000313" key="1">
    <source>
        <dbReference type="EMBL" id="OGK37641.1"/>
    </source>
</evidence>
<proteinExistence type="predicted"/>
<protein>
    <submittedName>
        <fullName evidence="1">Uncharacterized protein</fullName>
    </submittedName>
</protein>
<comment type="caution">
    <text evidence="1">The sequence shown here is derived from an EMBL/GenBank/DDBJ whole genome shotgun (WGS) entry which is preliminary data.</text>
</comment>
<gene>
    <name evidence="1" type="ORF">A3F03_03795</name>
</gene>
<dbReference type="Proteomes" id="UP000176803">
    <property type="component" value="Unassembled WGS sequence"/>
</dbReference>
<sequence>MTDVYHCPYTTNDYTKYKDIQEPQYKEVKPFGHIQLKWINTEKISHDKRNPVYDFLPLDMVKTVLLESKIYSVNEINEEIKALSTLSGYKAKSKKNK</sequence>
<accession>A0A1F7I2P1</accession>
<evidence type="ECO:0000313" key="2">
    <source>
        <dbReference type="Proteomes" id="UP000176803"/>
    </source>
</evidence>
<name>A0A1F7I2P1_9BACT</name>
<dbReference type="AlphaFoldDB" id="A0A1F7I2P1"/>
<reference evidence="1 2" key="1">
    <citation type="journal article" date="2016" name="Nat. Commun.">
        <title>Thousands of microbial genomes shed light on interconnected biogeochemical processes in an aquifer system.</title>
        <authorList>
            <person name="Anantharaman K."/>
            <person name="Brown C.T."/>
            <person name="Hug L.A."/>
            <person name="Sharon I."/>
            <person name="Castelle C.J."/>
            <person name="Probst A.J."/>
            <person name="Thomas B.C."/>
            <person name="Singh A."/>
            <person name="Wilkins M.J."/>
            <person name="Karaoz U."/>
            <person name="Brodie E.L."/>
            <person name="Williams K.H."/>
            <person name="Hubbard S.S."/>
            <person name="Banfield J.F."/>
        </authorList>
    </citation>
    <scope>NUCLEOTIDE SEQUENCE [LARGE SCALE GENOMIC DNA]</scope>
</reference>
<dbReference type="EMBL" id="MGAC01000035">
    <property type="protein sequence ID" value="OGK37641.1"/>
    <property type="molecule type" value="Genomic_DNA"/>
</dbReference>